<gene>
    <name evidence="1" type="ORF">MM236_08260</name>
</gene>
<reference evidence="1" key="1">
    <citation type="submission" date="2022-03" db="EMBL/GenBank/DDBJ databases">
        <title>De novo assembled genomes of Belliella spp. (Cyclobacteriaceae) strains.</title>
        <authorList>
            <person name="Szabo A."/>
            <person name="Korponai K."/>
            <person name="Felfoldi T."/>
        </authorList>
    </citation>
    <scope>NUCLEOTIDE SEQUENCE</scope>
    <source>
        <strain evidence="1">DSM 107340</strain>
    </source>
</reference>
<sequence>MKLLSKTVTLIALFLMIGISFNPNSFTLNAQTEEEAETIDSTEYRHFTHTRYYFMFWSWDAIYCARSGGSCLPDVVVTP</sequence>
<organism evidence="1 2">
    <name type="scientific">Belliella calami</name>
    <dbReference type="NCBI Taxonomy" id="2923436"/>
    <lineage>
        <taxon>Bacteria</taxon>
        <taxon>Pseudomonadati</taxon>
        <taxon>Bacteroidota</taxon>
        <taxon>Cytophagia</taxon>
        <taxon>Cytophagales</taxon>
        <taxon>Cyclobacteriaceae</taxon>
        <taxon>Belliella</taxon>
    </lineage>
</organism>
<dbReference type="RefSeq" id="WP_241274487.1">
    <property type="nucleotide sequence ID" value="NZ_JAKZGS010000004.1"/>
</dbReference>
<name>A0ABS9UMZ4_9BACT</name>
<evidence type="ECO:0000313" key="1">
    <source>
        <dbReference type="EMBL" id="MCH7397979.1"/>
    </source>
</evidence>
<keyword evidence="2" id="KW-1185">Reference proteome</keyword>
<accession>A0ABS9UMZ4</accession>
<dbReference type="Proteomes" id="UP001165488">
    <property type="component" value="Unassembled WGS sequence"/>
</dbReference>
<dbReference type="EMBL" id="JAKZGS010000004">
    <property type="protein sequence ID" value="MCH7397979.1"/>
    <property type="molecule type" value="Genomic_DNA"/>
</dbReference>
<protein>
    <submittedName>
        <fullName evidence="1">Uncharacterized protein</fullName>
    </submittedName>
</protein>
<evidence type="ECO:0000313" key="2">
    <source>
        <dbReference type="Proteomes" id="UP001165488"/>
    </source>
</evidence>
<proteinExistence type="predicted"/>
<comment type="caution">
    <text evidence="1">The sequence shown here is derived from an EMBL/GenBank/DDBJ whole genome shotgun (WGS) entry which is preliminary data.</text>
</comment>